<comment type="caution">
    <text evidence="1">The sequence shown here is derived from an EMBL/GenBank/DDBJ whole genome shotgun (WGS) entry which is preliminary data.</text>
</comment>
<proteinExistence type="predicted"/>
<sequence>MSDVIAFPGRPQAEATAAQCTGTALAVDAYMSVKDGEKSIDEAASWLVEAHEEDAADYSPQEAREELEAMFASLLGLAAN</sequence>
<dbReference type="Proteomes" id="UP001595892">
    <property type="component" value="Unassembled WGS sequence"/>
</dbReference>
<protein>
    <submittedName>
        <fullName evidence="1">Uncharacterized protein</fullName>
    </submittedName>
</protein>
<keyword evidence="2" id="KW-1185">Reference proteome</keyword>
<name>A0ABV9NFK8_9GAMM</name>
<gene>
    <name evidence="1" type="ORF">ACFO3Q_03105</name>
</gene>
<reference evidence="2" key="1">
    <citation type="journal article" date="2019" name="Int. J. Syst. Evol. Microbiol.">
        <title>The Global Catalogue of Microorganisms (GCM) 10K type strain sequencing project: providing services to taxonomists for standard genome sequencing and annotation.</title>
        <authorList>
            <consortium name="The Broad Institute Genomics Platform"/>
            <consortium name="The Broad Institute Genome Sequencing Center for Infectious Disease"/>
            <person name="Wu L."/>
            <person name="Ma J."/>
        </authorList>
    </citation>
    <scope>NUCLEOTIDE SEQUENCE [LARGE SCALE GENOMIC DNA]</scope>
    <source>
        <strain evidence="2">CGMCC 1.13574</strain>
    </source>
</reference>
<organism evidence="1 2">
    <name type="scientific">Coralloluteibacterium thermophilum</name>
    <dbReference type="NCBI Taxonomy" id="2707049"/>
    <lineage>
        <taxon>Bacteria</taxon>
        <taxon>Pseudomonadati</taxon>
        <taxon>Pseudomonadota</taxon>
        <taxon>Gammaproteobacteria</taxon>
        <taxon>Lysobacterales</taxon>
        <taxon>Lysobacteraceae</taxon>
        <taxon>Coralloluteibacterium</taxon>
    </lineage>
</organism>
<evidence type="ECO:0000313" key="2">
    <source>
        <dbReference type="Proteomes" id="UP001595892"/>
    </source>
</evidence>
<dbReference type="EMBL" id="JBHSGG010000003">
    <property type="protein sequence ID" value="MFC4727157.1"/>
    <property type="molecule type" value="Genomic_DNA"/>
</dbReference>
<evidence type="ECO:0000313" key="1">
    <source>
        <dbReference type="EMBL" id="MFC4727157.1"/>
    </source>
</evidence>
<accession>A0ABV9NFK8</accession>
<dbReference type="RefSeq" id="WP_377003165.1">
    <property type="nucleotide sequence ID" value="NZ_JBHSGG010000003.1"/>
</dbReference>